<dbReference type="InterPro" id="IPR050515">
    <property type="entry name" value="Beta-lactam/transpept"/>
</dbReference>
<evidence type="ECO:0000256" key="12">
    <source>
        <dbReference type="ARBA" id="ARBA00023136"/>
    </source>
</evidence>
<dbReference type="InterPro" id="IPR001460">
    <property type="entry name" value="PCN-bd_Tpept"/>
</dbReference>
<dbReference type="PANTHER" id="PTHR30627">
    <property type="entry name" value="PEPTIDOGLYCAN D,D-TRANSPEPTIDASE"/>
    <property type="match status" value="1"/>
</dbReference>
<feature type="domain" description="Penicillin-binding protein transpeptidase" evidence="14">
    <location>
        <begin position="349"/>
        <end position="678"/>
    </location>
</feature>
<dbReference type="Gene3D" id="3.40.710.10">
    <property type="entry name" value="DD-peptidase/beta-lactamase superfamily"/>
    <property type="match status" value="1"/>
</dbReference>
<dbReference type="RefSeq" id="WP_206706887.1">
    <property type="nucleotide sequence ID" value="NZ_CP059066.1"/>
</dbReference>
<dbReference type="InterPro" id="IPR036138">
    <property type="entry name" value="PBP_dimer_sf"/>
</dbReference>
<keyword evidence="6" id="KW-0645">Protease</keyword>
<keyword evidence="4" id="KW-1003">Cell membrane</keyword>
<organism evidence="16 17">
    <name type="scientific">Koleobacter methoxysyntrophicus</name>
    <dbReference type="NCBI Taxonomy" id="2751313"/>
    <lineage>
        <taxon>Bacteria</taxon>
        <taxon>Bacillati</taxon>
        <taxon>Bacillota</taxon>
        <taxon>Clostridia</taxon>
        <taxon>Koleobacterales</taxon>
        <taxon>Koleobacteraceae</taxon>
        <taxon>Koleobacter</taxon>
    </lineage>
</organism>
<evidence type="ECO:0000256" key="1">
    <source>
        <dbReference type="ARBA" id="ARBA00004167"/>
    </source>
</evidence>
<keyword evidence="16" id="KW-0121">Carboxypeptidase</keyword>
<dbReference type="FunFam" id="3.40.710.10:FF:000024">
    <property type="entry name" value="Penicillin-binding protein 2"/>
    <property type="match status" value="1"/>
</dbReference>
<comment type="subcellular location">
    <subcellularLocation>
        <location evidence="2">Cell membrane</location>
    </subcellularLocation>
    <subcellularLocation>
        <location evidence="1">Membrane</location>
        <topology evidence="1">Single-pass membrane protein</topology>
    </subcellularLocation>
</comment>
<reference evidence="16" key="1">
    <citation type="submission" date="2020-07" db="EMBL/GenBank/DDBJ databases">
        <title>Koleobacter methoxysyntrophicus gen. nov., sp. nov., a novel anaerobic bacterium isolated from deep subsurface oil field and proposal of Koleobacterales ord. nov. in the phylum Firmicutes.</title>
        <authorList>
            <person name="Sakamoto S."/>
            <person name="Tamaki H."/>
        </authorList>
    </citation>
    <scope>NUCLEOTIDE SEQUENCE</scope>
    <source>
        <strain evidence="16">NRmbB1</strain>
    </source>
</reference>
<dbReference type="EMBL" id="CP059066">
    <property type="protein sequence ID" value="QSQ09532.1"/>
    <property type="molecule type" value="Genomic_DNA"/>
</dbReference>
<proteinExistence type="inferred from homology"/>
<name>A0A8A0RNR1_9FIRM</name>
<evidence type="ECO:0000259" key="14">
    <source>
        <dbReference type="Pfam" id="PF00905"/>
    </source>
</evidence>
<dbReference type="EC" id="3.4.16.4" evidence="16"/>
<accession>A0A8A0RNR1</accession>
<dbReference type="PANTHER" id="PTHR30627:SF2">
    <property type="entry name" value="PEPTIDOGLYCAN D,D-TRANSPEPTIDASE MRDA"/>
    <property type="match status" value="1"/>
</dbReference>
<gene>
    <name evidence="16" type="primary">mrdA</name>
    <name evidence="16" type="ORF">H0A61_01903</name>
</gene>
<dbReference type="InterPro" id="IPR012338">
    <property type="entry name" value="Beta-lactam/transpept-like"/>
</dbReference>
<dbReference type="InterPro" id="IPR005311">
    <property type="entry name" value="PBP_dimer"/>
</dbReference>
<dbReference type="Gene3D" id="3.90.1310.10">
    <property type="entry name" value="Penicillin-binding protein 2a (Domain 2)"/>
    <property type="match status" value="1"/>
</dbReference>
<keyword evidence="7" id="KW-0812">Transmembrane</keyword>
<comment type="similarity">
    <text evidence="3">Belongs to the transpeptidase family.</text>
</comment>
<evidence type="ECO:0000313" key="16">
    <source>
        <dbReference type="EMBL" id="QSQ09532.1"/>
    </source>
</evidence>
<dbReference type="KEGG" id="kme:H0A61_01903"/>
<dbReference type="GO" id="GO:0071972">
    <property type="term" value="F:peptidoglycan L,D-transpeptidase activity"/>
    <property type="evidence" value="ECO:0007669"/>
    <property type="project" value="TreeGrafter"/>
</dbReference>
<evidence type="ECO:0000313" key="17">
    <source>
        <dbReference type="Proteomes" id="UP000662904"/>
    </source>
</evidence>
<keyword evidence="12" id="KW-0472">Membrane</keyword>
<evidence type="ECO:0000256" key="5">
    <source>
        <dbReference type="ARBA" id="ARBA00022519"/>
    </source>
</evidence>
<dbReference type="Pfam" id="PF03717">
    <property type="entry name" value="PBP_dimer"/>
    <property type="match status" value="1"/>
</dbReference>
<dbReference type="Proteomes" id="UP000662904">
    <property type="component" value="Chromosome"/>
</dbReference>
<dbReference type="GO" id="GO:0006508">
    <property type="term" value="P:proteolysis"/>
    <property type="evidence" value="ECO:0007669"/>
    <property type="project" value="UniProtKB-KW"/>
</dbReference>
<dbReference type="GO" id="GO:0008658">
    <property type="term" value="F:penicillin binding"/>
    <property type="evidence" value="ECO:0007669"/>
    <property type="project" value="InterPro"/>
</dbReference>
<dbReference type="SUPFAM" id="SSF56519">
    <property type="entry name" value="Penicillin binding protein dimerisation domain"/>
    <property type="match status" value="1"/>
</dbReference>
<keyword evidence="10" id="KW-0573">Peptidoglycan synthesis</keyword>
<dbReference type="AlphaFoldDB" id="A0A8A0RNR1"/>
<dbReference type="GO" id="GO:0071555">
    <property type="term" value="P:cell wall organization"/>
    <property type="evidence" value="ECO:0007669"/>
    <property type="project" value="UniProtKB-KW"/>
</dbReference>
<evidence type="ECO:0000256" key="9">
    <source>
        <dbReference type="ARBA" id="ARBA00022960"/>
    </source>
</evidence>
<dbReference type="GO" id="GO:0009002">
    <property type="term" value="F:serine-type D-Ala-D-Ala carboxypeptidase activity"/>
    <property type="evidence" value="ECO:0007669"/>
    <property type="project" value="UniProtKB-EC"/>
</dbReference>
<evidence type="ECO:0000256" key="13">
    <source>
        <dbReference type="ARBA" id="ARBA00023316"/>
    </source>
</evidence>
<protein>
    <submittedName>
        <fullName evidence="16">Peptidoglycan D,D-transpeptidase MrdA</fullName>
        <ecNumber evidence="16">3.4.16.4</ecNumber>
    </submittedName>
</protein>
<evidence type="ECO:0000259" key="15">
    <source>
        <dbReference type="Pfam" id="PF03717"/>
    </source>
</evidence>
<evidence type="ECO:0000256" key="7">
    <source>
        <dbReference type="ARBA" id="ARBA00022692"/>
    </source>
</evidence>
<dbReference type="InterPro" id="IPR017790">
    <property type="entry name" value="Penicillin-binding_protein_2"/>
</dbReference>
<keyword evidence="5" id="KW-0997">Cell inner membrane</keyword>
<dbReference type="GO" id="GO:0009252">
    <property type="term" value="P:peptidoglycan biosynthetic process"/>
    <property type="evidence" value="ECO:0007669"/>
    <property type="project" value="UniProtKB-KW"/>
</dbReference>
<keyword evidence="17" id="KW-1185">Reference proteome</keyword>
<keyword evidence="9" id="KW-0133">Cell shape</keyword>
<dbReference type="GO" id="GO:0005886">
    <property type="term" value="C:plasma membrane"/>
    <property type="evidence" value="ECO:0007669"/>
    <property type="project" value="UniProtKB-SubCell"/>
</dbReference>
<evidence type="ECO:0000256" key="4">
    <source>
        <dbReference type="ARBA" id="ARBA00022475"/>
    </source>
</evidence>
<evidence type="ECO:0000256" key="10">
    <source>
        <dbReference type="ARBA" id="ARBA00022984"/>
    </source>
</evidence>
<dbReference type="GO" id="GO:0008360">
    <property type="term" value="P:regulation of cell shape"/>
    <property type="evidence" value="ECO:0007669"/>
    <property type="project" value="UniProtKB-KW"/>
</dbReference>
<evidence type="ECO:0000256" key="3">
    <source>
        <dbReference type="ARBA" id="ARBA00007171"/>
    </source>
</evidence>
<evidence type="ECO:0000256" key="6">
    <source>
        <dbReference type="ARBA" id="ARBA00022670"/>
    </source>
</evidence>
<dbReference type="NCBIfam" id="TIGR03423">
    <property type="entry name" value="pbp2_mrdA"/>
    <property type="match status" value="1"/>
</dbReference>
<dbReference type="Pfam" id="PF00905">
    <property type="entry name" value="Transpeptidase"/>
    <property type="match status" value="1"/>
</dbReference>
<evidence type="ECO:0000256" key="2">
    <source>
        <dbReference type="ARBA" id="ARBA00004236"/>
    </source>
</evidence>
<sequence length="695" mass="77781">MDNKAVEKRFKIMTGIVFLIFAVLLIQLGNLQLVNADLYKRLSEGNRIRILPISAPRGNLIDRYGRVIATNRPGFTVSYLDMGNTDSENEYVFETLSNILEIPRHTPVEEEEYTVPAQRNIRLKQRPIADMNGDGKLDLNDVIIKTEEGNIIKPVKINFERSIVYLDIEPGKKIYISYHYDTIKNKIQEQGYRRFVPVRLKTDVSFETVAQIEERRLPGVIIQVEPIRHYVYGETASHVVGYIGEINKNELEQYSDSGKNYSAGDYIGKEGLERVLELYLKGQDGGRQVEVTATGEFIRVLGEENAVPGNSVFLTLDLEIQKTAETALKEMMNKLQNDPYKPFPNAKKGAVVVMKVKTGEILALVSEPAFNSNLFAAGISQKEWEELSTDPLLPLFNRAVQGTYPPGSVFKMVTAAAALEKKVVTPTEIIDTNGGIYWTIAPKKCWAWQQGGHGRINIIEGLAKSCNIFFYEMGRRVGIDALEEYARKFGLGEKTGIELPREQTGTVAGRSYKEKIFTREEYKRWYPAETLDAAIGQGFHSYTPLQIARYVSAIANGGDLVKPYLVKKIVNPQGEVIEEKKPEILGHISISRETMDIIKKGMKAVVEPGGTAWGPLKGFPIPSAGKTGTAQWDIRYDNHGWFAGFAPYDDPEIAVVVFIEQAGSGGATGAPVARAIYEKYFKVDTKEVKDYLIKP</sequence>
<evidence type="ECO:0000256" key="11">
    <source>
        <dbReference type="ARBA" id="ARBA00022989"/>
    </source>
</evidence>
<keyword evidence="8 16" id="KW-0378">Hydrolase</keyword>
<feature type="domain" description="Penicillin-binding protein dimerisation" evidence="15">
    <location>
        <begin position="53"/>
        <end position="300"/>
    </location>
</feature>
<keyword evidence="13" id="KW-0961">Cell wall biogenesis/degradation</keyword>
<keyword evidence="11" id="KW-1133">Transmembrane helix</keyword>
<dbReference type="SUPFAM" id="SSF56601">
    <property type="entry name" value="beta-lactamase/transpeptidase-like"/>
    <property type="match status" value="1"/>
</dbReference>
<evidence type="ECO:0000256" key="8">
    <source>
        <dbReference type="ARBA" id="ARBA00022801"/>
    </source>
</evidence>